<evidence type="ECO:0000313" key="1">
    <source>
        <dbReference type="EMBL" id="QRC94684.1"/>
    </source>
</evidence>
<accession>A0A7U2F173</accession>
<dbReference type="Gene3D" id="3.30.710.10">
    <property type="entry name" value="Potassium Channel Kv1.1, Chain A"/>
    <property type="match status" value="1"/>
</dbReference>
<dbReference type="PANTHER" id="PTHR47843:SF5">
    <property type="entry name" value="BTB_POZ DOMAIN PROTEIN"/>
    <property type="match status" value="1"/>
</dbReference>
<keyword evidence="2" id="KW-1185">Reference proteome</keyword>
<dbReference type="Proteomes" id="UP000663193">
    <property type="component" value="Chromosome 5"/>
</dbReference>
<dbReference type="RefSeq" id="XP_001805020.1">
    <property type="nucleotide sequence ID" value="XM_001804968.1"/>
</dbReference>
<dbReference type="SUPFAM" id="SSF54695">
    <property type="entry name" value="POZ domain"/>
    <property type="match status" value="1"/>
</dbReference>
<dbReference type="InterPro" id="IPR011333">
    <property type="entry name" value="SKP1/BTB/POZ_sf"/>
</dbReference>
<gene>
    <name evidence="1" type="ORF">JI435_148470</name>
</gene>
<reference evidence="2" key="1">
    <citation type="journal article" date="2021" name="BMC Genomics">
        <title>Chromosome-level genome assembly and manually-curated proteome of model necrotroph Parastagonospora nodorum Sn15 reveals a genome-wide trove of candidate effector homologs, and redundancy of virulence-related functions within an accessory chromosome.</title>
        <authorList>
            <person name="Bertazzoni S."/>
            <person name="Jones D.A.B."/>
            <person name="Phan H.T."/>
            <person name="Tan K.-C."/>
            <person name="Hane J.K."/>
        </authorList>
    </citation>
    <scope>NUCLEOTIDE SEQUENCE [LARGE SCALE GENOMIC DNA]</scope>
    <source>
        <strain evidence="2">SN15 / ATCC MYA-4574 / FGSC 10173)</strain>
    </source>
</reference>
<dbReference type="OrthoDB" id="6359816at2759"/>
<dbReference type="VEuPathDB" id="FungiDB:JI435_148470"/>
<sequence length="286" mass="32358">MRSVVAVAVEGVAVAPPVNFLRLTTAALTKQGHYTSDLCLFQGSPSCHESFCANYISHHPQTLKTLCSIPHSRLLDSTLSNSAYLLHPFFIIEAANIAQHAFHTTFKDLLVNGKYSDLFIACHDDTYNVQKAIVPGKEHEEGKVDLAEYDPRAVKALVQYLYEVENNTNLQDNEKVEASTPAPNKKNNNFHYEIPHTCMYKIGEKYQVISLKDLAAEKFSRSRRKYWNDKEFPEAVHNAFTTTMEYDVGLRQPATKTISKHMKLLNKPEMTKLIPSLLELWAKDVG</sequence>
<dbReference type="EMBL" id="CP069027">
    <property type="protein sequence ID" value="QRC94684.1"/>
    <property type="molecule type" value="Genomic_DNA"/>
</dbReference>
<name>A0A7U2F173_PHANO</name>
<organism evidence="1 2">
    <name type="scientific">Phaeosphaeria nodorum (strain SN15 / ATCC MYA-4574 / FGSC 10173)</name>
    <name type="common">Glume blotch fungus</name>
    <name type="synonym">Parastagonospora nodorum</name>
    <dbReference type="NCBI Taxonomy" id="321614"/>
    <lineage>
        <taxon>Eukaryota</taxon>
        <taxon>Fungi</taxon>
        <taxon>Dikarya</taxon>
        <taxon>Ascomycota</taxon>
        <taxon>Pezizomycotina</taxon>
        <taxon>Dothideomycetes</taxon>
        <taxon>Pleosporomycetidae</taxon>
        <taxon>Pleosporales</taxon>
        <taxon>Pleosporineae</taxon>
        <taxon>Phaeosphaeriaceae</taxon>
        <taxon>Parastagonospora</taxon>
    </lineage>
</organism>
<dbReference type="KEGG" id="pno:SNOG_14847"/>
<proteinExistence type="predicted"/>
<protein>
    <recommendedName>
        <fullName evidence="3">BTB domain-containing protein</fullName>
    </recommendedName>
</protein>
<dbReference type="AlphaFoldDB" id="A0A7U2F173"/>
<evidence type="ECO:0000313" key="2">
    <source>
        <dbReference type="Proteomes" id="UP000663193"/>
    </source>
</evidence>
<evidence type="ECO:0008006" key="3">
    <source>
        <dbReference type="Google" id="ProtNLM"/>
    </source>
</evidence>
<dbReference type="PANTHER" id="PTHR47843">
    <property type="entry name" value="BTB DOMAIN-CONTAINING PROTEIN-RELATED"/>
    <property type="match status" value="1"/>
</dbReference>